<feature type="transmembrane region" description="Helical" evidence="1">
    <location>
        <begin position="108"/>
        <end position="128"/>
    </location>
</feature>
<evidence type="ECO:0000256" key="1">
    <source>
        <dbReference type="SAM" id="Phobius"/>
    </source>
</evidence>
<keyword evidence="1" id="KW-0812">Transmembrane</keyword>
<proteinExistence type="predicted"/>
<feature type="transmembrane region" description="Helical" evidence="1">
    <location>
        <begin position="85"/>
        <end position="102"/>
    </location>
</feature>
<keyword evidence="1" id="KW-0472">Membrane</keyword>
<feature type="transmembrane region" description="Helical" evidence="1">
    <location>
        <begin position="171"/>
        <end position="194"/>
    </location>
</feature>
<organism evidence="2 3">
    <name type="scientific">Haliscomenobacter hydrossis (strain ATCC 27775 / DSM 1100 / LMG 10767 / O)</name>
    <dbReference type="NCBI Taxonomy" id="760192"/>
    <lineage>
        <taxon>Bacteria</taxon>
        <taxon>Pseudomonadati</taxon>
        <taxon>Bacteroidota</taxon>
        <taxon>Saprospiria</taxon>
        <taxon>Saprospirales</taxon>
        <taxon>Haliscomenobacteraceae</taxon>
        <taxon>Haliscomenobacter</taxon>
    </lineage>
</organism>
<feature type="transmembrane region" description="Helical" evidence="1">
    <location>
        <begin position="314"/>
        <end position="336"/>
    </location>
</feature>
<evidence type="ECO:0000313" key="2">
    <source>
        <dbReference type="EMBL" id="AEE53316.1"/>
    </source>
</evidence>
<dbReference type="STRING" id="760192.Halhy_5491"/>
<feature type="transmembrane region" description="Helical" evidence="1">
    <location>
        <begin position="140"/>
        <end position="159"/>
    </location>
</feature>
<dbReference type="AlphaFoldDB" id="F4KSB3"/>
<feature type="transmembrane region" description="Helical" evidence="1">
    <location>
        <begin position="240"/>
        <end position="260"/>
    </location>
</feature>
<accession>F4KSB3</accession>
<feature type="transmembrane region" description="Helical" evidence="1">
    <location>
        <begin position="55"/>
        <end position="73"/>
    </location>
</feature>
<name>F4KSB3_HALH1</name>
<keyword evidence="1" id="KW-1133">Transmembrane helix</keyword>
<feature type="transmembrane region" description="Helical" evidence="1">
    <location>
        <begin position="215"/>
        <end position="234"/>
    </location>
</feature>
<feature type="transmembrane region" description="Helical" evidence="1">
    <location>
        <begin position="280"/>
        <end position="302"/>
    </location>
</feature>
<gene>
    <name evidence="2" type="ordered locus">Halhy_5491</name>
</gene>
<keyword evidence="3" id="KW-1185">Reference proteome</keyword>
<dbReference type="eggNOG" id="COG2010">
    <property type="taxonomic scope" value="Bacteria"/>
</dbReference>
<dbReference type="HOGENOM" id="CLU_682891_0_0_10"/>
<reference evidence="2 3" key="1">
    <citation type="journal article" date="2011" name="Stand. Genomic Sci.">
        <title>Complete genome sequence of Haliscomenobacter hydrossis type strain (O).</title>
        <authorList>
            <consortium name="US DOE Joint Genome Institute (JGI-PGF)"/>
            <person name="Daligault H."/>
            <person name="Lapidus A."/>
            <person name="Zeytun A."/>
            <person name="Nolan M."/>
            <person name="Lucas S."/>
            <person name="Del Rio T.G."/>
            <person name="Tice H."/>
            <person name="Cheng J.F."/>
            <person name="Tapia R."/>
            <person name="Han C."/>
            <person name="Goodwin L."/>
            <person name="Pitluck S."/>
            <person name="Liolios K."/>
            <person name="Pagani I."/>
            <person name="Ivanova N."/>
            <person name="Huntemann M."/>
            <person name="Mavromatis K."/>
            <person name="Mikhailova N."/>
            <person name="Pati A."/>
            <person name="Chen A."/>
            <person name="Palaniappan K."/>
            <person name="Land M."/>
            <person name="Hauser L."/>
            <person name="Brambilla E.M."/>
            <person name="Rohde M."/>
            <person name="Verbarg S."/>
            <person name="Goker M."/>
            <person name="Bristow J."/>
            <person name="Eisen J.A."/>
            <person name="Markowitz V."/>
            <person name="Hugenholtz P."/>
            <person name="Kyrpides N.C."/>
            <person name="Klenk H.P."/>
            <person name="Woyke T."/>
        </authorList>
    </citation>
    <scope>NUCLEOTIDE SEQUENCE [LARGE SCALE GENOMIC DNA]</scope>
    <source>
        <strain evidence="3">ATCC 27775 / DSM 1100 / LMG 10767 / O</strain>
    </source>
</reference>
<feature type="transmembrane region" description="Helical" evidence="1">
    <location>
        <begin position="12"/>
        <end position="35"/>
    </location>
</feature>
<feature type="transmembrane region" description="Helical" evidence="1">
    <location>
        <begin position="348"/>
        <end position="375"/>
    </location>
</feature>
<reference key="2">
    <citation type="submission" date="2011-04" db="EMBL/GenBank/DDBJ databases">
        <title>Complete sequence of chromosome of Haliscomenobacter hydrossis DSM 1100.</title>
        <authorList>
            <consortium name="US DOE Joint Genome Institute (JGI-PGF)"/>
            <person name="Lucas S."/>
            <person name="Han J."/>
            <person name="Lapidus A."/>
            <person name="Bruce D."/>
            <person name="Goodwin L."/>
            <person name="Pitluck S."/>
            <person name="Peters L."/>
            <person name="Kyrpides N."/>
            <person name="Mavromatis K."/>
            <person name="Ivanova N."/>
            <person name="Ovchinnikova G."/>
            <person name="Pagani I."/>
            <person name="Daligault H."/>
            <person name="Detter J.C."/>
            <person name="Han C."/>
            <person name="Land M."/>
            <person name="Hauser L."/>
            <person name="Markowitz V."/>
            <person name="Cheng J.-F."/>
            <person name="Hugenholtz P."/>
            <person name="Woyke T."/>
            <person name="Wu D."/>
            <person name="Verbarg S."/>
            <person name="Frueling A."/>
            <person name="Brambilla E."/>
            <person name="Klenk H.-P."/>
            <person name="Eisen J.A."/>
        </authorList>
    </citation>
    <scope>NUCLEOTIDE SEQUENCE</scope>
    <source>
        <strain>DSM 1100</strain>
    </source>
</reference>
<evidence type="ECO:0008006" key="4">
    <source>
        <dbReference type="Google" id="ProtNLM"/>
    </source>
</evidence>
<dbReference type="KEGG" id="hhy:Halhy_5491"/>
<sequence>MFLICCDMPTSWFKIALGNFFIAALLGLTLRFAFIQEIPFFTFKNILHAHSHVAMLGWLYLGLFGLLFVHFVPNAVARQKSYTRLFWLTQFSVLGMLFSFPFQGYGPVSIAFSTLHIFCAYAFTRLIWRDLHGDARFSARLLRTSLFFMVLSTFGVWAMGPLMALGLKHTIWYHLAVQFFLHFQFNGWFVIAVLALFFRWVEQQQVVLPLPQLKWFYRLLISSTVLTFALAVAWSEPHPLVFAVNSIGVGLQFATLGVFYRTLLPWWLQLKSKLNRVNYILWRLAWISFCIKVLAQTAVALPMVAEMAYTIRNYIIGFIHLIMLGILSFFILGMQWQQTIRMDQQRKLGLIILSTGILLSECLLFLQGTMFWAGLGFIPGYYYLLFGVSGLMPIGVLMLWLKVKV</sequence>
<evidence type="ECO:0000313" key="3">
    <source>
        <dbReference type="Proteomes" id="UP000008461"/>
    </source>
</evidence>
<feature type="transmembrane region" description="Helical" evidence="1">
    <location>
        <begin position="381"/>
        <end position="401"/>
    </location>
</feature>
<dbReference type="EMBL" id="CP002691">
    <property type="protein sequence ID" value="AEE53316.1"/>
    <property type="molecule type" value="Genomic_DNA"/>
</dbReference>
<protein>
    <recommendedName>
        <fullName evidence="4">NnrS family protein</fullName>
    </recommendedName>
</protein>
<dbReference type="Proteomes" id="UP000008461">
    <property type="component" value="Chromosome"/>
</dbReference>